<evidence type="ECO:0000313" key="1">
    <source>
        <dbReference type="EMBL" id="ERO58203.1"/>
    </source>
</evidence>
<dbReference type="InterPro" id="IPR050767">
    <property type="entry name" value="Sel1_AlgK"/>
</dbReference>
<dbReference type="PANTHER" id="PTHR11102:SF160">
    <property type="entry name" value="ERAD-ASSOCIATED E3 UBIQUITIN-PROTEIN LIGASE COMPONENT HRD3"/>
    <property type="match status" value="1"/>
</dbReference>
<dbReference type="PANTHER" id="PTHR11102">
    <property type="entry name" value="SEL-1-LIKE PROTEIN"/>
    <property type="match status" value="1"/>
</dbReference>
<dbReference type="AlphaFoldDB" id="A0AAV3KBM7"/>
<dbReference type="InterPro" id="IPR006597">
    <property type="entry name" value="Sel1-like"/>
</dbReference>
<comment type="caution">
    <text evidence="1">The sequence shown here is derived from an EMBL/GenBank/DDBJ whole genome shotgun (WGS) entry which is preliminary data.</text>
</comment>
<dbReference type="SUPFAM" id="SSF81901">
    <property type="entry name" value="HCP-like"/>
    <property type="match status" value="3"/>
</dbReference>
<sequence>MRRPAASPDVTRGNDGNMMRKIRVLTALSVCWLAACQAPVSSLSDADLRKSAESGNGEAQYRLAKQLASHSHYGEAMQWMQKAADLSDLSGPRENRALAALQVGDWYQAGLGEPKNTPLARQWWQKASRLGSGEAGYRLGTDCQAQHQGKLVAACLDAFERAADNQYAPAQLVVAQWYAAHPGAEEEATGWVEKAADLGNRDAQYQLAQRYEQGKGVAKRTDLAERWYFRAAQRGQPQAQLWMARHADGKDALDWYQKAATSGEAGAQLWLAQAYRDGNKGLAKDDKQARYWLERASGKGNGEADYKLSQMQADNAKREHYLVLASSAGYVPAQRELGDWLLKRGELERAREVFAKAAATGDTASRLAYGEMLRLGQGGKADYVEAMKQYRFAAHDGNRMAQYRMGMMRQDGLGASRNRIHAYAWYSLAATEGMAEAIAARNDLEATMQPDEIKAGQKLAMHWSTGKETDTQ</sequence>
<dbReference type="InterPro" id="IPR011990">
    <property type="entry name" value="TPR-like_helical_dom_sf"/>
</dbReference>
<organism evidence="1 2">
    <name type="scientific">Dickeya solani D s0432-1</name>
    <dbReference type="NCBI Taxonomy" id="1231725"/>
    <lineage>
        <taxon>Bacteria</taxon>
        <taxon>Pseudomonadati</taxon>
        <taxon>Pseudomonadota</taxon>
        <taxon>Gammaproteobacteria</taxon>
        <taxon>Enterobacterales</taxon>
        <taxon>Pectobacteriaceae</taxon>
        <taxon>Dickeya</taxon>
    </lineage>
</organism>
<dbReference type="Proteomes" id="UP000017142">
    <property type="component" value="Unassembled WGS sequence"/>
</dbReference>
<accession>A0AAV3KBM7</accession>
<dbReference type="SMART" id="SM00671">
    <property type="entry name" value="SEL1"/>
    <property type="match status" value="9"/>
</dbReference>
<dbReference type="Gene3D" id="1.25.40.10">
    <property type="entry name" value="Tetratricopeptide repeat domain"/>
    <property type="match status" value="1"/>
</dbReference>
<dbReference type="EMBL" id="AMWE01000002">
    <property type="protein sequence ID" value="ERO58203.1"/>
    <property type="molecule type" value="Genomic_DNA"/>
</dbReference>
<evidence type="ECO:0000313" key="2">
    <source>
        <dbReference type="Proteomes" id="UP000017142"/>
    </source>
</evidence>
<name>A0AAV3KBM7_9GAMM</name>
<dbReference type="Pfam" id="PF08238">
    <property type="entry name" value="Sel1"/>
    <property type="match status" value="8"/>
</dbReference>
<evidence type="ECO:0008006" key="3">
    <source>
        <dbReference type="Google" id="ProtNLM"/>
    </source>
</evidence>
<reference evidence="2" key="1">
    <citation type="journal article" date="2013" name="Diversity">
        <title>Genome Sequence of Dickeya solani, a New soft Rot Pathogen of Potato, Suggests its Emergence May Be Related to a Novel Combination of Non-Ribosomal Peptide/Polyketide Synthetase Clusters.</title>
        <authorList>
            <person name="Garlant L."/>
            <person name="Koskinen P."/>
            <person name="Rouhiainen L."/>
            <person name="Laine P."/>
            <person name="Paulin L."/>
            <person name="Auvinen P."/>
            <person name="Holm L."/>
            <person name="Pirhonen M."/>
        </authorList>
    </citation>
    <scope>NUCLEOTIDE SEQUENCE [LARGE SCALE GENOMIC DNA]</scope>
    <source>
        <strain evidence="2">D s0432-1</strain>
    </source>
</reference>
<protein>
    <recommendedName>
        <fullName evidence="3">Sel1 repeat family protein</fullName>
    </recommendedName>
</protein>
<proteinExistence type="predicted"/>
<gene>
    <name evidence="1" type="ORF">A544_1378</name>
</gene>